<dbReference type="EMBL" id="JACVVK020000099">
    <property type="protein sequence ID" value="KAK7492783.1"/>
    <property type="molecule type" value="Genomic_DNA"/>
</dbReference>
<dbReference type="AlphaFoldDB" id="A0ABD0L0N5"/>
<name>A0ABD0L0N5_9CAEN</name>
<dbReference type="Proteomes" id="UP001519460">
    <property type="component" value="Unassembled WGS sequence"/>
</dbReference>
<comment type="caution">
    <text evidence="2">The sequence shown here is derived from an EMBL/GenBank/DDBJ whole genome shotgun (WGS) entry which is preliminary data.</text>
</comment>
<evidence type="ECO:0000256" key="1">
    <source>
        <dbReference type="SAM" id="MobiDB-lite"/>
    </source>
</evidence>
<feature type="region of interest" description="Disordered" evidence="1">
    <location>
        <begin position="56"/>
        <end position="89"/>
    </location>
</feature>
<protein>
    <submittedName>
        <fullName evidence="2">Uncharacterized protein</fullName>
    </submittedName>
</protein>
<gene>
    <name evidence="2" type="ORF">BaRGS_00015921</name>
</gene>
<organism evidence="2 3">
    <name type="scientific">Batillaria attramentaria</name>
    <dbReference type="NCBI Taxonomy" id="370345"/>
    <lineage>
        <taxon>Eukaryota</taxon>
        <taxon>Metazoa</taxon>
        <taxon>Spiralia</taxon>
        <taxon>Lophotrochozoa</taxon>
        <taxon>Mollusca</taxon>
        <taxon>Gastropoda</taxon>
        <taxon>Caenogastropoda</taxon>
        <taxon>Sorbeoconcha</taxon>
        <taxon>Cerithioidea</taxon>
        <taxon>Batillariidae</taxon>
        <taxon>Batillaria</taxon>
    </lineage>
</organism>
<accession>A0ABD0L0N5</accession>
<keyword evidence="3" id="KW-1185">Reference proteome</keyword>
<feature type="region of interest" description="Disordered" evidence="1">
    <location>
        <begin position="104"/>
        <end position="124"/>
    </location>
</feature>
<evidence type="ECO:0000313" key="3">
    <source>
        <dbReference type="Proteomes" id="UP001519460"/>
    </source>
</evidence>
<feature type="compositionally biased region" description="Polar residues" evidence="1">
    <location>
        <begin position="56"/>
        <end position="83"/>
    </location>
</feature>
<evidence type="ECO:0000313" key="2">
    <source>
        <dbReference type="EMBL" id="KAK7492783.1"/>
    </source>
</evidence>
<reference evidence="2 3" key="1">
    <citation type="journal article" date="2023" name="Sci. Data">
        <title>Genome assembly of the Korean intertidal mud-creeper Batillaria attramentaria.</title>
        <authorList>
            <person name="Patra A.K."/>
            <person name="Ho P.T."/>
            <person name="Jun S."/>
            <person name="Lee S.J."/>
            <person name="Kim Y."/>
            <person name="Won Y.J."/>
        </authorList>
    </citation>
    <scope>NUCLEOTIDE SEQUENCE [LARGE SCALE GENOMIC DNA]</scope>
    <source>
        <strain evidence="2">Wonlab-2016</strain>
    </source>
</reference>
<proteinExistence type="predicted"/>
<sequence length="124" mass="14361">MSSATRLSSSALAEEREIFWRLVACFLLRNARYIDRRISKESTSFATAVVQEELPNKTSNRTTYRKSSMSNHQQTTRTRTSPLTGPVRTKDICLRRQRDHCSIRKEQFSAQDKNKSFAEAKTRT</sequence>